<keyword evidence="4" id="KW-1185">Reference proteome</keyword>
<evidence type="ECO:0000313" key="4">
    <source>
        <dbReference type="Proteomes" id="UP000607559"/>
    </source>
</evidence>
<dbReference type="GO" id="GO:0004672">
    <property type="term" value="F:protein kinase activity"/>
    <property type="evidence" value="ECO:0007669"/>
    <property type="project" value="UniProtKB-ARBA"/>
</dbReference>
<dbReference type="PROSITE" id="PS50894">
    <property type="entry name" value="HPT"/>
    <property type="match status" value="1"/>
</dbReference>
<reference evidence="3" key="2">
    <citation type="submission" date="2020-09" db="EMBL/GenBank/DDBJ databases">
        <authorList>
            <person name="Sun Q."/>
            <person name="Zhou Y."/>
        </authorList>
    </citation>
    <scope>NUCLEOTIDE SEQUENCE</scope>
    <source>
        <strain evidence="3">CGMCC 1.15448</strain>
    </source>
</reference>
<dbReference type="Proteomes" id="UP000607559">
    <property type="component" value="Unassembled WGS sequence"/>
</dbReference>
<dbReference type="GO" id="GO:0000160">
    <property type="term" value="P:phosphorelay signal transduction system"/>
    <property type="evidence" value="ECO:0007669"/>
    <property type="project" value="InterPro"/>
</dbReference>
<dbReference type="SUPFAM" id="SSF47226">
    <property type="entry name" value="Histidine-containing phosphotransfer domain, HPT domain"/>
    <property type="match status" value="1"/>
</dbReference>
<feature type="modified residue" description="Phosphohistidine" evidence="1">
    <location>
        <position position="65"/>
    </location>
</feature>
<feature type="domain" description="HPt" evidence="2">
    <location>
        <begin position="26"/>
        <end position="131"/>
    </location>
</feature>
<accession>A0A8J2XRY9</accession>
<dbReference type="Pfam" id="PF01627">
    <property type="entry name" value="Hpt"/>
    <property type="match status" value="1"/>
</dbReference>
<dbReference type="AlphaFoldDB" id="A0A8J2XRY9"/>
<reference evidence="3" key="1">
    <citation type="journal article" date="2014" name="Int. J. Syst. Evol. Microbiol.">
        <title>Complete genome sequence of Corynebacterium casei LMG S-19264T (=DSM 44701T), isolated from a smear-ripened cheese.</title>
        <authorList>
            <consortium name="US DOE Joint Genome Institute (JGI-PGF)"/>
            <person name="Walter F."/>
            <person name="Albersmeier A."/>
            <person name="Kalinowski J."/>
            <person name="Ruckert C."/>
        </authorList>
    </citation>
    <scope>NUCLEOTIDE SEQUENCE</scope>
    <source>
        <strain evidence="3">CGMCC 1.15448</strain>
    </source>
</reference>
<name>A0A8J2XRY9_9BACT</name>
<protein>
    <recommendedName>
        <fullName evidence="2">HPt domain-containing protein</fullName>
    </recommendedName>
</protein>
<dbReference type="InterPro" id="IPR036641">
    <property type="entry name" value="HPT_dom_sf"/>
</dbReference>
<organism evidence="3 4">
    <name type="scientific">Puia dinghuensis</name>
    <dbReference type="NCBI Taxonomy" id="1792502"/>
    <lineage>
        <taxon>Bacteria</taxon>
        <taxon>Pseudomonadati</taxon>
        <taxon>Bacteroidota</taxon>
        <taxon>Chitinophagia</taxon>
        <taxon>Chitinophagales</taxon>
        <taxon>Chitinophagaceae</taxon>
        <taxon>Puia</taxon>
    </lineage>
</organism>
<dbReference type="InterPro" id="IPR008207">
    <property type="entry name" value="Sig_transdc_His_kin_Hpt_dom"/>
</dbReference>
<evidence type="ECO:0000313" key="3">
    <source>
        <dbReference type="EMBL" id="GGA91098.1"/>
    </source>
</evidence>
<sequence>MQNFRTAFVFDESLNAGFLAELFEGDTIYAETVFEDFLRDLPVYWDRVEAAYNSKNLPVLGTCIHTCKTLFGYVGFTDLQDLCQQFENKCSVNTADELRLDFILLIQRKDRAQHIIEKEYNRLRKFNEANG</sequence>
<dbReference type="Gene3D" id="1.20.120.160">
    <property type="entry name" value="HPT domain"/>
    <property type="match status" value="1"/>
</dbReference>
<gene>
    <name evidence="3" type="ORF">GCM10011511_13020</name>
</gene>
<dbReference type="EMBL" id="BMJC01000001">
    <property type="protein sequence ID" value="GGA91098.1"/>
    <property type="molecule type" value="Genomic_DNA"/>
</dbReference>
<keyword evidence="1" id="KW-0597">Phosphoprotein</keyword>
<comment type="caution">
    <text evidence="3">The sequence shown here is derived from an EMBL/GenBank/DDBJ whole genome shotgun (WGS) entry which is preliminary data.</text>
</comment>
<evidence type="ECO:0000256" key="1">
    <source>
        <dbReference type="PROSITE-ProRule" id="PRU00110"/>
    </source>
</evidence>
<dbReference type="RefSeq" id="WP_188929722.1">
    <property type="nucleotide sequence ID" value="NZ_BMJC01000001.1"/>
</dbReference>
<proteinExistence type="predicted"/>
<evidence type="ECO:0000259" key="2">
    <source>
        <dbReference type="PROSITE" id="PS50894"/>
    </source>
</evidence>